<accession>T0GFE9</accession>
<dbReference type="InterPro" id="IPR003423">
    <property type="entry name" value="OMP_efflux"/>
</dbReference>
<dbReference type="Gene3D" id="1.20.1600.10">
    <property type="entry name" value="Outer membrane efflux proteins (OEP)"/>
    <property type="match status" value="1"/>
</dbReference>
<name>T0GFE9_9LEPT</name>
<evidence type="ECO:0000313" key="2">
    <source>
        <dbReference type="EMBL" id="EQA45549.1"/>
    </source>
</evidence>
<comment type="caution">
    <text evidence="2">The sequence shown here is derived from an EMBL/GenBank/DDBJ whole genome shotgun (WGS) entry which is preliminary data.</text>
</comment>
<reference evidence="2" key="1">
    <citation type="submission" date="2013-05" db="EMBL/GenBank/DDBJ databases">
        <authorList>
            <person name="Harkins D.M."/>
            <person name="Durkin A.S."/>
            <person name="Brinkac L.M."/>
            <person name="Haft D.H."/>
            <person name="Selengut J.D."/>
            <person name="Sanka R."/>
            <person name="DePew J."/>
            <person name="Purushe J."/>
            <person name="Hartskeerl R.A."/>
            <person name="Ahmed A."/>
            <person name="van der Linden H."/>
            <person name="Goris M.G.A."/>
            <person name="Vinetz J.M."/>
            <person name="Sutton G.G."/>
            <person name="Nierman W.C."/>
            <person name="Fouts D.E."/>
        </authorList>
    </citation>
    <scope>NUCLEOTIDE SEQUENCE [LARGE SCALE GENOMIC DNA]</scope>
    <source>
        <strain evidence="2">5399</strain>
    </source>
</reference>
<evidence type="ECO:0000313" key="3">
    <source>
        <dbReference type="Proteomes" id="UP000015454"/>
    </source>
</evidence>
<dbReference type="Proteomes" id="UP000015454">
    <property type="component" value="Unassembled WGS sequence"/>
</dbReference>
<comment type="similarity">
    <text evidence="1">Belongs to the outer membrane factor (OMF) (TC 1.B.17) family.</text>
</comment>
<sequence>MHLYKCAITAPTITVATLTYLFLTIIGPSNAVPSVPKLEASDILEQNSRNDTALLLKRKLSLREAEELFLKNNLSLISSKFEIEAKKAEILQAQLWDNPSIAIDQNIYNRQTGIYFDTTKNGETAIQIQQLFLMAGKRDKRIRLAKWNKEISEQIFYDTLRSLKLELRTTFFQLYFARKSLEFYGESIPAVKKTISGAENVYQNRNILLSELLRLKSLLFRLENDRSKITQIVYEKEAVLRVLLNEQNTTEYEIFPEFTEHADSEYSILSLDTKEIIKSAIENRPDLKSLELSVKAEQTNLSLQKAMVIPDLALGGSYDRAGNYINNYYGFTLSTSIPLFDRNQGNIRSSEMILNSKKIAYEEQLLKVNTEVRAALEIARDKERLLKNYRYSFTKEYKNLAGLMIENYRKKYINILEFADFFESYSESTLNMIRLQSDRIEAAESLNFSIGKTVAELGK</sequence>
<evidence type="ECO:0000256" key="1">
    <source>
        <dbReference type="ARBA" id="ARBA00007613"/>
    </source>
</evidence>
<keyword evidence="3" id="KW-1185">Reference proteome</keyword>
<dbReference type="EMBL" id="AHMO02000008">
    <property type="protein sequence ID" value="EQA45549.1"/>
    <property type="molecule type" value="Genomic_DNA"/>
</dbReference>
<proteinExistence type="inferred from homology"/>
<gene>
    <name evidence="2" type="ORF">LEP1GSC050_2472</name>
</gene>
<dbReference type="SUPFAM" id="SSF56954">
    <property type="entry name" value="Outer membrane efflux proteins (OEP)"/>
    <property type="match status" value="1"/>
</dbReference>
<dbReference type="PANTHER" id="PTHR30203">
    <property type="entry name" value="OUTER MEMBRANE CATION EFFLUX PROTEIN"/>
    <property type="match status" value="1"/>
</dbReference>
<dbReference type="InterPro" id="IPR010131">
    <property type="entry name" value="MdtP/NodT-like"/>
</dbReference>
<dbReference type="RefSeq" id="WP_010570721.1">
    <property type="nucleotide sequence ID" value="NZ_AHMO02000008.1"/>
</dbReference>
<dbReference type="Pfam" id="PF02321">
    <property type="entry name" value="OEP"/>
    <property type="match status" value="2"/>
</dbReference>
<dbReference type="PANTHER" id="PTHR30203:SF23">
    <property type="entry name" value="OUTER MEMBRANE EFFLUX PROTEIN"/>
    <property type="match status" value="1"/>
</dbReference>
<dbReference type="STRING" id="1049789.LEP1GSC050_2472"/>
<dbReference type="GO" id="GO:0015562">
    <property type="term" value="F:efflux transmembrane transporter activity"/>
    <property type="evidence" value="ECO:0007669"/>
    <property type="project" value="InterPro"/>
</dbReference>
<dbReference type="OrthoDB" id="9791261at2"/>
<dbReference type="AlphaFoldDB" id="T0GFE9"/>
<protein>
    <submittedName>
        <fullName evidence="2">Outer membrane efflux protein</fullName>
    </submittedName>
</protein>
<organism evidence="2 3">
    <name type="scientific">Leptospira broomii serovar Hurstbridge str. 5399</name>
    <dbReference type="NCBI Taxonomy" id="1049789"/>
    <lineage>
        <taxon>Bacteria</taxon>
        <taxon>Pseudomonadati</taxon>
        <taxon>Spirochaetota</taxon>
        <taxon>Spirochaetia</taxon>
        <taxon>Leptospirales</taxon>
        <taxon>Leptospiraceae</taxon>
        <taxon>Leptospira</taxon>
    </lineage>
</organism>